<evidence type="ECO:0000313" key="4">
    <source>
        <dbReference type="Proteomes" id="UP000183090"/>
    </source>
</evidence>
<protein>
    <recommendedName>
        <fullName evidence="5">5,10-methylene-tetrahydrofolate dehydrogenase</fullName>
    </recommendedName>
</protein>
<evidence type="ECO:0008006" key="5">
    <source>
        <dbReference type="Google" id="ProtNLM"/>
    </source>
</evidence>
<feature type="transmembrane region" description="Helical" evidence="2">
    <location>
        <begin position="313"/>
        <end position="331"/>
    </location>
</feature>
<feature type="compositionally biased region" description="Basic and acidic residues" evidence="1">
    <location>
        <begin position="372"/>
        <end position="385"/>
    </location>
</feature>
<dbReference type="EMBL" id="FOTB01000001">
    <property type="protein sequence ID" value="SFK52048.1"/>
    <property type="molecule type" value="Genomic_DNA"/>
</dbReference>
<accession>A0AA94KU59</accession>
<sequence>MMEKVTVGLITAPGLSEKMSRDIIDWLSDLAGHEIDETVDWHFDYKTHPLASSAEFISESFDKAEAIKDDNGWDMAIAVSDLPSISSGKVVISEFNEDKKVSLISVPALGILRNKKKLRNLIIHHIEQLYDNNPSEEKEEIKSNFMNRISVMDPDENEASNNRYILKSTLGGWTKLVAGMTYMNQPWTAFSNLKTIVALSFATGTYISVFSTPWELSLDYSLWRLILLYFIAIFGMTGWLIYAHNLWERVSTKNQSSYRYLYNFTTMATLLGITIVNYLIVYLLLTVSIIIFVPMGLFETWTQIDPDVKWMDYLNLIWFASSAGILAGALGSTVEDEEKIHNVTYSYRQMYRYRQIEEENQKKSKAQQTEEYAGKEQTHDESGGD</sequence>
<feature type="transmembrane region" description="Helical" evidence="2">
    <location>
        <begin position="193"/>
        <end position="214"/>
    </location>
</feature>
<dbReference type="Proteomes" id="UP000183090">
    <property type="component" value="Unassembled WGS sequence"/>
</dbReference>
<reference evidence="3 4" key="1">
    <citation type="submission" date="2016-10" db="EMBL/GenBank/DDBJ databases">
        <authorList>
            <person name="Varghese N."/>
            <person name="Submissions S."/>
        </authorList>
    </citation>
    <scope>NUCLEOTIDE SEQUENCE [LARGE SCALE GENOMIC DNA]</scope>
    <source>
        <strain evidence="3 4">CGMCC 1.6501</strain>
    </source>
</reference>
<dbReference type="AlphaFoldDB" id="A0AA94KU59"/>
<evidence type="ECO:0000256" key="1">
    <source>
        <dbReference type="SAM" id="MobiDB-lite"/>
    </source>
</evidence>
<gene>
    <name evidence="3" type="ORF">SAMN05216235_0123</name>
</gene>
<comment type="caution">
    <text evidence="3">The sequence shown here is derived from an EMBL/GenBank/DDBJ whole genome shotgun (WGS) entry which is preliminary data.</text>
</comment>
<organism evidence="3 4">
    <name type="scientific">Salinicoccus halodurans</name>
    <dbReference type="NCBI Taxonomy" id="407035"/>
    <lineage>
        <taxon>Bacteria</taxon>
        <taxon>Bacillati</taxon>
        <taxon>Bacillota</taxon>
        <taxon>Bacilli</taxon>
        <taxon>Bacillales</taxon>
        <taxon>Staphylococcaceae</taxon>
        <taxon>Salinicoccus</taxon>
    </lineage>
</organism>
<feature type="transmembrane region" description="Helical" evidence="2">
    <location>
        <begin position="226"/>
        <end position="247"/>
    </location>
</feature>
<keyword evidence="2" id="KW-0472">Membrane</keyword>
<evidence type="ECO:0000256" key="2">
    <source>
        <dbReference type="SAM" id="Phobius"/>
    </source>
</evidence>
<proteinExistence type="predicted"/>
<feature type="transmembrane region" description="Helical" evidence="2">
    <location>
        <begin position="268"/>
        <end position="293"/>
    </location>
</feature>
<feature type="region of interest" description="Disordered" evidence="1">
    <location>
        <begin position="358"/>
        <end position="385"/>
    </location>
</feature>
<keyword evidence="2" id="KW-0812">Transmembrane</keyword>
<name>A0AA94KU59_9STAP</name>
<keyword evidence="2" id="KW-1133">Transmembrane helix</keyword>
<evidence type="ECO:0000313" key="3">
    <source>
        <dbReference type="EMBL" id="SFK52048.1"/>
    </source>
</evidence>